<dbReference type="Pfam" id="PF00892">
    <property type="entry name" value="EamA"/>
    <property type="match status" value="2"/>
</dbReference>
<keyword evidence="3 6" id="KW-0812">Transmembrane</keyword>
<organism evidence="9 10">
    <name type="scientific">Cucumis melo</name>
    <name type="common">Muskmelon</name>
    <dbReference type="NCBI Taxonomy" id="3656"/>
    <lineage>
        <taxon>Eukaryota</taxon>
        <taxon>Viridiplantae</taxon>
        <taxon>Streptophyta</taxon>
        <taxon>Embryophyta</taxon>
        <taxon>Tracheophyta</taxon>
        <taxon>Spermatophyta</taxon>
        <taxon>Magnoliopsida</taxon>
        <taxon>eudicotyledons</taxon>
        <taxon>Gunneridae</taxon>
        <taxon>Pentapetalae</taxon>
        <taxon>rosids</taxon>
        <taxon>fabids</taxon>
        <taxon>Cucurbitales</taxon>
        <taxon>Cucurbitaceae</taxon>
        <taxon>Benincaseae</taxon>
        <taxon>Cucumis</taxon>
    </lineage>
</organism>
<evidence type="ECO:0000259" key="8">
    <source>
        <dbReference type="Pfam" id="PF00892"/>
    </source>
</evidence>
<dbReference type="InterPro" id="IPR000620">
    <property type="entry name" value="EamA_dom"/>
</dbReference>
<gene>
    <name evidence="10" type="primary">LOC103501707</name>
</gene>
<evidence type="ECO:0000256" key="6">
    <source>
        <dbReference type="RuleBase" id="RU363077"/>
    </source>
</evidence>
<name>A0A1S3CK40_CUCME</name>
<feature type="compositionally biased region" description="Low complexity" evidence="7">
    <location>
        <begin position="1"/>
        <end position="13"/>
    </location>
</feature>
<feature type="transmembrane region" description="Helical" evidence="6">
    <location>
        <begin position="79"/>
        <end position="98"/>
    </location>
</feature>
<evidence type="ECO:0000256" key="7">
    <source>
        <dbReference type="SAM" id="MobiDB-lite"/>
    </source>
</evidence>
<dbReference type="GO" id="GO:0016020">
    <property type="term" value="C:membrane"/>
    <property type="evidence" value="ECO:0007669"/>
    <property type="project" value="UniProtKB-SubCell"/>
</dbReference>
<feature type="transmembrane region" description="Helical" evidence="6">
    <location>
        <begin position="223"/>
        <end position="242"/>
    </location>
</feature>
<sequence>MASPLSKPLSPFSSHKETEREREEREKRERERELSARAMAAAAADFLPPLVMLVVQFLYAGLNITSKLAMEFGMNPLVLVAYRQMFATIAIAPCAYWFERKGRPKITKPILFQILLCSLTGATGNQVFYYVGLKYSTPTIACALTNVLPAATFVLAVLFRQESVRIKTSPGAAKVIGTVVCVGGAMLLSFYRGQTIELGESGIHWKYAGLMRGGSSSNQGSSIWGSLCLIISSVAWAAWFVIQARVNEKFPAPYTSTALMTFMATIQCGAIAVGIEHKTLAAWSLKSSIRLVGALYAGVACSGMAFCLTSWSIQKKGPLYASVFSPFLLVIVAIFSWAFFQEKLYVGTVVGSLLIVVGLYAVLWGKTKEVKLQQHIEMTAAAEAKLDDYNNKEDLEEQSYVVSNGNILHK</sequence>
<feature type="transmembrane region" description="Helical" evidence="6">
    <location>
        <begin position="319"/>
        <end position="338"/>
    </location>
</feature>
<dbReference type="AlphaFoldDB" id="A0A1S3CK40"/>
<dbReference type="GO" id="GO:0022857">
    <property type="term" value="F:transmembrane transporter activity"/>
    <property type="evidence" value="ECO:0007669"/>
    <property type="project" value="InterPro"/>
</dbReference>
<feature type="transmembrane region" description="Helical" evidence="6">
    <location>
        <begin position="254"/>
        <end position="275"/>
    </location>
</feature>
<feature type="region of interest" description="Disordered" evidence="7">
    <location>
        <begin position="1"/>
        <end position="32"/>
    </location>
</feature>
<dbReference type="Proteomes" id="UP001652600">
    <property type="component" value="Chromosome 12"/>
</dbReference>
<dbReference type="RefSeq" id="XP_008463595.2">
    <property type="nucleotide sequence ID" value="XM_008465373.3"/>
</dbReference>
<feature type="compositionally biased region" description="Basic and acidic residues" evidence="7">
    <location>
        <begin position="14"/>
        <end position="32"/>
    </location>
</feature>
<keyword evidence="9" id="KW-1185">Reference proteome</keyword>
<dbReference type="InterPro" id="IPR030184">
    <property type="entry name" value="WAT1-related"/>
</dbReference>
<dbReference type="InParanoid" id="A0A1S3CK40"/>
<feature type="transmembrane region" description="Helical" evidence="6">
    <location>
        <begin position="138"/>
        <end position="159"/>
    </location>
</feature>
<keyword evidence="4 6" id="KW-1133">Transmembrane helix</keyword>
<feature type="transmembrane region" description="Helical" evidence="6">
    <location>
        <begin position="344"/>
        <end position="363"/>
    </location>
</feature>
<feature type="transmembrane region" description="Helical" evidence="6">
    <location>
        <begin position="38"/>
        <end position="59"/>
    </location>
</feature>
<evidence type="ECO:0000256" key="2">
    <source>
        <dbReference type="ARBA" id="ARBA00007635"/>
    </source>
</evidence>
<accession>A0A1S3CK40</accession>
<reference evidence="10" key="1">
    <citation type="submission" date="2025-08" db="UniProtKB">
        <authorList>
            <consortium name="RefSeq"/>
        </authorList>
    </citation>
    <scope>IDENTIFICATION</scope>
    <source>
        <tissue evidence="10">Stem</tissue>
    </source>
</reference>
<dbReference type="KEGG" id="cmo:103501707"/>
<feature type="domain" description="EamA" evidence="8">
    <location>
        <begin position="50"/>
        <end position="189"/>
    </location>
</feature>
<evidence type="ECO:0000313" key="9">
    <source>
        <dbReference type="Proteomes" id="UP001652600"/>
    </source>
</evidence>
<dbReference type="GeneID" id="103501707"/>
<feature type="domain" description="EamA" evidence="8">
    <location>
        <begin position="224"/>
        <end position="363"/>
    </location>
</feature>
<keyword evidence="5 6" id="KW-0472">Membrane</keyword>
<proteinExistence type="inferred from homology"/>
<comment type="subcellular location">
    <subcellularLocation>
        <location evidence="1 6">Membrane</location>
        <topology evidence="1 6">Multi-pass membrane protein</topology>
    </subcellularLocation>
</comment>
<dbReference type="InterPro" id="IPR037185">
    <property type="entry name" value="EmrE-like"/>
</dbReference>
<dbReference type="eggNOG" id="ENOG502QW27">
    <property type="taxonomic scope" value="Eukaryota"/>
</dbReference>
<evidence type="ECO:0000256" key="5">
    <source>
        <dbReference type="ARBA" id="ARBA00023136"/>
    </source>
</evidence>
<dbReference type="SUPFAM" id="SSF103481">
    <property type="entry name" value="Multidrug resistance efflux transporter EmrE"/>
    <property type="match status" value="2"/>
</dbReference>
<evidence type="ECO:0000313" key="10">
    <source>
        <dbReference type="RefSeq" id="XP_008463595.2"/>
    </source>
</evidence>
<feature type="transmembrane region" description="Helical" evidence="6">
    <location>
        <begin position="171"/>
        <end position="191"/>
    </location>
</feature>
<dbReference type="PANTHER" id="PTHR31218">
    <property type="entry name" value="WAT1-RELATED PROTEIN"/>
    <property type="match status" value="1"/>
</dbReference>
<feature type="transmembrane region" description="Helical" evidence="6">
    <location>
        <begin position="110"/>
        <end position="132"/>
    </location>
</feature>
<evidence type="ECO:0000256" key="3">
    <source>
        <dbReference type="ARBA" id="ARBA00022692"/>
    </source>
</evidence>
<protein>
    <recommendedName>
        <fullName evidence="6">WAT1-related protein</fullName>
    </recommendedName>
</protein>
<feature type="transmembrane region" description="Helical" evidence="6">
    <location>
        <begin position="287"/>
        <end position="307"/>
    </location>
</feature>
<evidence type="ECO:0000256" key="1">
    <source>
        <dbReference type="ARBA" id="ARBA00004141"/>
    </source>
</evidence>
<dbReference type="Gramene" id="MELO3C025523.2.1">
    <property type="protein sequence ID" value="MELO3C025523.2.1"/>
    <property type="gene ID" value="MELO3C025523.2"/>
</dbReference>
<evidence type="ECO:0000256" key="4">
    <source>
        <dbReference type="ARBA" id="ARBA00022989"/>
    </source>
</evidence>
<comment type="similarity">
    <text evidence="2 6">Belongs to the drug/metabolite transporter (DMT) superfamily. Plant drug/metabolite exporter (P-DME) (TC 2.A.7.4) family.</text>
</comment>